<sequence>MASDELKEIGCELAESETPEGHPLWAVFAALFRLEVGDEPAPVDLYKLGCCPRHF</sequence>
<dbReference type="EMBL" id="JAFMOF010000005">
    <property type="protein sequence ID" value="MBO0656525.1"/>
    <property type="molecule type" value="Genomic_DNA"/>
</dbReference>
<organism evidence="1 2">
    <name type="scientific">Streptomyces triculaminicus</name>
    <dbReference type="NCBI Taxonomy" id="2816232"/>
    <lineage>
        <taxon>Bacteria</taxon>
        <taxon>Bacillati</taxon>
        <taxon>Actinomycetota</taxon>
        <taxon>Actinomycetes</taxon>
        <taxon>Kitasatosporales</taxon>
        <taxon>Streptomycetaceae</taxon>
        <taxon>Streptomyces</taxon>
    </lineage>
</organism>
<dbReference type="AlphaFoldDB" id="A0A939FQY4"/>
<protein>
    <submittedName>
        <fullName evidence="1">Uncharacterized protein</fullName>
    </submittedName>
</protein>
<dbReference type="RefSeq" id="WP_207248510.1">
    <property type="nucleotide sequence ID" value="NZ_JAFMOF010000005.1"/>
</dbReference>
<name>A0A939FQY4_9ACTN</name>
<keyword evidence="2" id="KW-1185">Reference proteome</keyword>
<comment type="caution">
    <text evidence="1">The sequence shown here is derived from an EMBL/GenBank/DDBJ whole genome shotgun (WGS) entry which is preliminary data.</text>
</comment>
<proteinExistence type="predicted"/>
<accession>A0A939FQY4</accession>
<evidence type="ECO:0000313" key="1">
    <source>
        <dbReference type="EMBL" id="MBO0656525.1"/>
    </source>
</evidence>
<dbReference type="Proteomes" id="UP000664781">
    <property type="component" value="Unassembled WGS sequence"/>
</dbReference>
<evidence type="ECO:0000313" key="2">
    <source>
        <dbReference type="Proteomes" id="UP000664781"/>
    </source>
</evidence>
<gene>
    <name evidence="1" type="ORF">J1792_28435</name>
</gene>
<reference evidence="1" key="1">
    <citation type="submission" date="2021-03" db="EMBL/GenBank/DDBJ databases">
        <title>Streptomyces strains.</title>
        <authorList>
            <person name="Lund M.B."/>
            <person name="Toerring T."/>
        </authorList>
    </citation>
    <scope>NUCLEOTIDE SEQUENCE</scope>
    <source>
        <strain evidence="1">JCM 4242</strain>
    </source>
</reference>